<organism evidence="1 2">
    <name type="scientific">Armadillidium nasatum</name>
    <dbReference type="NCBI Taxonomy" id="96803"/>
    <lineage>
        <taxon>Eukaryota</taxon>
        <taxon>Metazoa</taxon>
        <taxon>Ecdysozoa</taxon>
        <taxon>Arthropoda</taxon>
        <taxon>Crustacea</taxon>
        <taxon>Multicrustacea</taxon>
        <taxon>Malacostraca</taxon>
        <taxon>Eumalacostraca</taxon>
        <taxon>Peracarida</taxon>
        <taxon>Isopoda</taxon>
        <taxon>Oniscidea</taxon>
        <taxon>Crinocheta</taxon>
        <taxon>Armadillidiidae</taxon>
        <taxon>Armadillidium</taxon>
    </lineage>
</organism>
<name>A0A5N5SQ39_9CRUS</name>
<reference evidence="1 2" key="1">
    <citation type="journal article" date="2019" name="PLoS Biol.">
        <title>Sex chromosomes control vertical transmission of feminizing Wolbachia symbionts in an isopod.</title>
        <authorList>
            <person name="Becking T."/>
            <person name="Chebbi M.A."/>
            <person name="Giraud I."/>
            <person name="Moumen B."/>
            <person name="Laverre T."/>
            <person name="Caubet Y."/>
            <person name="Peccoud J."/>
            <person name="Gilbert C."/>
            <person name="Cordaux R."/>
        </authorList>
    </citation>
    <scope>NUCLEOTIDE SEQUENCE [LARGE SCALE GENOMIC DNA]</scope>
    <source>
        <strain evidence="1">ANa2</strain>
        <tissue evidence="1">Whole body excluding digestive tract and cuticle</tissue>
    </source>
</reference>
<sequence length="97" mass="11420">MCYPSLHSLLSKWIPKQEFSRFIGSVYIGRKNSLAENVSKPEGLGGKCCTRWKRFWISVYDYSASIIYEFDHRSQYKNGVYLNVYLNIDIKTAYFDN</sequence>
<protein>
    <submittedName>
        <fullName evidence="1">Uncharacterized protein</fullName>
    </submittedName>
</protein>
<dbReference type="Proteomes" id="UP000326759">
    <property type="component" value="Unassembled WGS sequence"/>
</dbReference>
<evidence type="ECO:0000313" key="2">
    <source>
        <dbReference type="Proteomes" id="UP000326759"/>
    </source>
</evidence>
<accession>A0A5N5SQ39</accession>
<comment type="caution">
    <text evidence="1">The sequence shown here is derived from an EMBL/GenBank/DDBJ whole genome shotgun (WGS) entry which is preliminary data.</text>
</comment>
<keyword evidence="2" id="KW-1185">Reference proteome</keyword>
<proteinExistence type="predicted"/>
<dbReference type="OrthoDB" id="2985014at2759"/>
<gene>
    <name evidence="1" type="ORF">Anas_06763</name>
</gene>
<dbReference type="EMBL" id="SEYY01021850">
    <property type="protein sequence ID" value="KAB7496002.1"/>
    <property type="molecule type" value="Genomic_DNA"/>
</dbReference>
<evidence type="ECO:0000313" key="1">
    <source>
        <dbReference type="EMBL" id="KAB7496002.1"/>
    </source>
</evidence>
<dbReference type="AlphaFoldDB" id="A0A5N5SQ39"/>